<dbReference type="InterPro" id="IPR010679">
    <property type="entry name" value="DUF1254"/>
</dbReference>
<dbReference type="Gene3D" id="2.60.120.600">
    <property type="entry name" value="Domain of unknown function DUF1214, C-terminal domain"/>
    <property type="match status" value="1"/>
</dbReference>
<accession>A0A1H2G837</accession>
<reference evidence="5" key="1">
    <citation type="submission" date="2016-10" db="EMBL/GenBank/DDBJ databases">
        <authorList>
            <person name="Varghese N."/>
            <person name="Submissions S."/>
        </authorList>
    </citation>
    <scope>NUCLEOTIDE SEQUENCE [LARGE SCALE GENOMIC DNA]</scope>
    <source>
        <strain evidence="5">DSM 17875</strain>
    </source>
</reference>
<dbReference type="Pfam" id="PF06863">
    <property type="entry name" value="DUF1254"/>
    <property type="match status" value="1"/>
</dbReference>
<dbReference type="Proteomes" id="UP000243232">
    <property type="component" value="Chromosome I"/>
</dbReference>
<feature type="signal peptide" evidence="1">
    <location>
        <begin position="1"/>
        <end position="26"/>
    </location>
</feature>
<dbReference type="EMBL" id="LT629785">
    <property type="protein sequence ID" value="SDU15712.1"/>
    <property type="molecule type" value="Genomic_DNA"/>
</dbReference>
<evidence type="ECO:0000259" key="2">
    <source>
        <dbReference type="Pfam" id="PF06742"/>
    </source>
</evidence>
<evidence type="ECO:0000256" key="1">
    <source>
        <dbReference type="SAM" id="SignalP"/>
    </source>
</evidence>
<dbReference type="Pfam" id="PF06742">
    <property type="entry name" value="DUF1214"/>
    <property type="match status" value="1"/>
</dbReference>
<dbReference type="RefSeq" id="WP_172829128.1">
    <property type="nucleotide sequence ID" value="NZ_LT629785.1"/>
</dbReference>
<dbReference type="Gene3D" id="2.60.40.1610">
    <property type="entry name" value="Domain of unknown function DUF1254"/>
    <property type="match status" value="1"/>
</dbReference>
<feature type="domain" description="DUF1214" evidence="2">
    <location>
        <begin position="346"/>
        <end position="455"/>
    </location>
</feature>
<dbReference type="AlphaFoldDB" id="A0A1H2G837"/>
<dbReference type="InterPro" id="IPR037050">
    <property type="entry name" value="DUF1254_sf"/>
</dbReference>
<dbReference type="InterPro" id="IPR037049">
    <property type="entry name" value="DUF1214_C_sf"/>
</dbReference>
<dbReference type="PANTHER" id="PTHR36509">
    <property type="entry name" value="BLL3101 PROTEIN"/>
    <property type="match status" value="1"/>
</dbReference>
<dbReference type="PANTHER" id="PTHR36509:SF2">
    <property type="entry name" value="BLL3101 PROTEIN"/>
    <property type="match status" value="1"/>
</dbReference>
<feature type="chain" id="PRO_5009274607" evidence="1">
    <location>
        <begin position="27"/>
        <end position="474"/>
    </location>
</feature>
<evidence type="ECO:0000313" key="5">
    <source>
        <dbReference type="Proteomes" id="UP000243232"/>
    </source>
</evidence>
<sequence>MKTLTNPIGRWLLSGLFMAASLAVQAQTESAPGPEAARIQATAEDAYIYGLPLVSTYAVLYAFSVDSASPQFKAPINQLGCMAKPATPADKAIPFVNNDTLYCNAWLDLRAEPMVISVPAVEKSRYHSVMLTDLSSVNFGLIGTNTTGNAAGDFLVVGPDWQGETPAGIKGVYRATSLFSNALFRTQLKNLQDIDGVRAVQAGYHVRSLSNYLGTATPPAAAQINFPKIDRELAKSNFFGYLNFVLGLVPVRPEDRELRERIASIGLGSGNFDTFKTLAAKYRPQLMAGVQAGDAKINALIANAGPRVNGWNWNFSLDSDRNNYTGDYLKRAALARAAPFGLNADEARYPISSTLANGEPLDASKHNYSLTFKAGELPPVEQFWSLTMYDAASRSFVENPLQRYNINSGSLPQMQKNADGSLTIYLQKDAPAADKQANWLPAPDAPFSVILRLYGIGETLKNNAWVIPPVMLAD</sequence>
<dbReference type="InterPro" id="IPR010621">
    <property type="entry name" value="DUF1214"/>
</dbReference>
<feature type="domain" description="DUF1254" evidence="3">
    <location>
        <begin position="76"/>
        <end position="207"/>
    </location>
</feature>
<protein>
    <submittedName>
        <fullName evidence="4">Uncharacterized conserved protein</fullName>
    </submittedName>
</protein>
<keyword evidence="1" id="KW-0732">Signal</keyword>
<gene>
    <name evidence="4" type="ORF">SAMN05216296_2111</name>
</gene>
<dbReference type="SUPFAM" id="SSF160935">
    <property type="entry name" value="VPA0735-like"/>
    <property type="match status" value="1"/>
</dbReference>
<keyword evidence="5" id="KW-1185">Reference proteome</keyword>
<evidence type="ECO:0000313" key="4">
    <source>
        <dbReference type="EMBL" id="SDU15712.1"/>
    </source>
</evidence>
<dbReference type="STRING" id="364197.SAMN05216296_2111"/>
<organism evidence="4 5">
    <name type="scientific">Pseudomonas pohangensis</name>
    <dbReference type="NCBI Taxonomy" id="364197"/>
    <lineage>
        <taxon>Bacteria</taxon>
        <taxon>Pseudomonadati</taxon>
        <taxon>Pseudomonadota</taxon>
        <taxon>Gammaproteobacteria</taxon>
        <taxon>Pseudomonadales</taxon>
        <taxon>Pseudomonadaceae</taxon>
        <taxon>Pseudomonas</taxon>
    </lineage>
</organism>
<proteinExistence type="predicted"/>
<evidence type="ECO:0000259" key="3">
    <source>
        <dbReference type="Pfam" id="PF06863"/>
    </source>
</evidence>
<name>A0A1H2G837_9PSED</name>